<accession>A0A2W0H4B9</accession>
<evidence type="ECO:0000313" key="1">
    <source>
        <dbReference type="EMBL" id="PYZ95446.1"/>
    </source>
</evidence>
<reference evidence="1 2" key="1">
    <citation type="submission" date="2017-10" db="EMBL/GenBank/DDBJ databases">
        <title>Bacillus sp. nov., a halophilic bacterium isolated from a Yangshapao Lake.</title>
        <authorList>
            <person name="Wang H."/>
        </authorList>
    </citation>
    <scope>NUCLEOTIDE SEQUENCE [LARGE SCALE GENOMIC DNA]</scope>
    <source>
        <strain evidence="1 2">YSP-3</strain>
    </source>
</reference>
<gene>
    <name evidence="1" type="ORF">CR205_19730</name>
</gene>
<name>A0A2W0H4B9_9BACI</name>
<dbReference type="AlphaFoldDB" id="A0A2W0H4B9"/>
<dbReference type="Proteomes" id="UP000248066">
    <property type="component" value="Unassembled WGS sequence"/>
</dbReference>
<proteinExistence type="predicted"/>
<organism evidence="1 2">
    <name type="scientific">Alteribacter lacisalsi</name>
    <dbReference type="NCBI Taxonomy" id="2045244"/>
    <lineage>
        <taxon>Bacteria</taxon>
        <taxon>Bacillati</taxon>
        <taxon>Bacillota</taxon>
        <taxon>Bacilli</taxon>
        <taxon>Bacillales</taxon>
        <taxon>Bacillaceae</taxon>
        <taxon>Alteribacter</taxon>
    </lineage>
</organism>
<dbReference type="EMBL" id="PDOF01000005">
    <property type="protein sequence ID" value="PYZ95446.1"/>
    <property type="molecule type" value="Genomic_DNA"/>
</dbReference>
<keyword evidence="2" id="KW-1185">Reference proteome</keyword>
<sequence length="66" mass="7023">MPAESIRLQRNIKQNEYTLPSVLRSSAERHPLAFRGGAGEPPRAALCGVLPGPHCRRSLAAGVSCA</sequence>
<comment type="caution">
    <text evidence="1">The sequence shown here is derived from an EMBL/GenBank/DDBJ whole genome shotgun (WGS) entry which is preliminary data.</text>
</comment>
<evidence type="ECO:0000313" key="2">
    <source>
        <dbReference type="Proteomes" id="UP000248066"/>
    </source>
</evidence>
<protein>
    <submittedName>
        <fullName evidence="1">Uncharacterized protein</fullName>
    </submittedName>
</protein>